<protein>
    <submittedName>
        <fullName evidence="5">SAM-dependent methyltransferase</fullName>
    </submittedName>
</protein>
<keyword evidence="3" id="KW-0949">S-adenosyl-L-methionine</keyword>
<name>A0A840ILJ1_9ACTN</name>
<dbReference type="AlphaFoldDB" id="A0A840ILJ1"/>
<dbReference type="PANTHER" id="PTHR43464">
    <property type="entry name" value="METHYLTRANSFERASE"/>
    <property type="match status" value="1"/>
</dbReference>
<dbReference type="SUPFAM" id="SSF53335">
    <property type="entry name" value="S-adenosyl-L-methionine-dependent methyltransferases"/>
    <property type="match status" value="1"/>
</dbReference>
<dbReference type="InterPro" id="IPR013216">
    <property type="entry name" value="Methyltransf_11"/>
</dbReference>
<evidence type="ECO:0000313" key="6">
    <source>
        <dbReference type="Proteomes" id="UP000585272"/>
    </source>
</evidence>
<dbReference type="CDD" id="cd02440">
    <property type="entry name" value="AdoMet_MTases"/>
    <property type="match status" value="1"/>
</dbReference>
<comment type="caution">
    <text evidence="5">The sequence shown here is derived from an EMBL/GenBank/DDBJ whole genome shotgun (WGS) entry which is preliminary data.</text>
</comment>
<dbReference type="InterPro" id="IPR029063">
    <property type="entry name" value="SAM-dependent_MTases_sf"/>
</dbReference>
<dbReference type="GO" id="GO:0032259">
    <property type="term" value="P:methylation"/>
    <property type="evidence" value="ECO:0007669"/>
    <property type="project" value="UniProtKB-KW"/>
</dbReference>
<evidence type="ECO:0000259" key="4">
    <source>
        <dbReference type="Pfam" id="PF08241"/>
    </source>
</evidence>
<evidence type="ECO:0000256" key="3">
    <source>
        <dbReference type="ARBA" id="ARBA00022691"/>
    </source>
</evidence>
<proteinExistence type="predicted"/>
<evidence type="ECO:0000256" key="2">
    <source>
        <dbReference type="ARBA" id="ARBA00022679"/>
    </source>
</evidence>
<dbReference type="Pfam" id="PF08241">
    <property type="entry name" value="Methyltransf_11"/>
    <property type="match status" value="1"/>
</dbReference>
<dbReference type="Gene3D" id="3.40.50.150">
    <property type="entry name" value="Vaccinia Virus protein VP39"/>
    <property type="match status" value="1"/>
</dbReference>
<accession>A0A840ILJ1</accession>
<sequence>MDRIVASAPGPDVLDVGIGTGVAARPFKAAGCRVLGVEVDARMAAFARAEGFDVEVAKFEEWHPAGRTFDAIIAGQTWHWIDPAAGAAKAAELLQPGGLLAVFWNVQQAPPELAQAFSDVYRRVLPNTPFAVGPRNPLDAYDHILGPTTEGIRATGAFGKHEQWRFDWTQPYAKDEWLDQVPTFGGHSRLPQSKLAELLTGIGDAIDAAGGSFTMGYATIAIVATVGDHRRTDRPDPAS</sequence>
<evidence type="ECO:0000313" key="5">
    <source>
        <dbReference type="EMBL" id="MBB4665215.1"/>
    </source>
</evidence>
<feature type="domain" description="Methyltransferase type 11" evidence="4">
    <location>
        <begin position="14"/>
        <end position="101"/>
    </location>
</feature>
<reference evidence="5 6" key="1">
    <citation type="submission" date="2020-08" db="EMBL/GenBank/DDBJ databases">
        <title>Genomic Encyclopedia of Archaeal and Bacterial Type Strains, Phase II (KMG-II): from individual species to whole genera.</title>
        <authorList>
            <person name="Goeker M."/>
        </authorList>
    </citation>
    <scope>NUCLEOTIDE SEQUENCE [LARGE SCALE GENOMIC DNA]</scope>
    <source>
        <strain evidence="5 6">DSM 23288</strain>
    </source>
</reference>
<organism evidence="5 6">
    <name type="scientific">Conexibacter arvalis</name>
    <dbReference type="NCBI Taxonomy" id="912552"/>
    <lineage>
        <taxon>Bacteria</taxon>
        <taxon>Bacillati</taxon>
        <taxon>Actinomycetota</taxon>
        <taxon>Thermoleophilia</taxon>
        <taxon>Solirubrobacterales</taxon>
        <taxon>Conexibacteraceae</taxon>
        <taxon>Conexibacter</taxon>
    </lineage>
</organism>
<evidence type="ECO:0000256" key="1">
    <source>
        <dbReference type="ARBA" id="ARBA00022603"/>
    </source>
</evidence>
<dbReference type="EMBL" id="JACHNU010000013">
    <property type="protein sequence ID" value="MBB4665215.1"/>
    <property type="molecule type" value="Genomic_DNA"/>
</dbReference>
<keyword evidence="2 5" id="KW-0808">Transferase</keyword>
<dbReference type="GO" id="GO:0008757">
    <property type="term" value="F:S-adenosylmethionine-dependent methyltransferase activity"/>
    <property type="evidence" value="ECO:0007669"/>
    <property type="project" value="InterPro"/>
</dbReference>
<keyword evidence="6" id="KW-1185">Reference proteome</keyword>
<keyword evidence="1 5" id="KW-0489">Methyltransferase</keyword>
<dbReference type="PANTHER" id="PTHR43464:SF19">
    <property type="entry name" value="UBIQUINONE BIOSYNTHESIS O-METHYLTRANSFERASE, MITOCHONDRIAL"/>
    <property type="match status" value="1"/>
</dbReference>
<gene>
    <name evidence="5" type="ORF">BDZ31_004837</name>
</gene>
<dbReference type="Proteomes" id="UP000585272">
    <property type="component" value="Unassembled WGS sequence"/>
</dbReference>